<keyword evidence="3" id="KW-0805">Transcription regulation</keyword>
<accession>A0ABY1IBB7</accession>
<dbReference type="Pfam" id="PF08220">
    <property type="entry name" value="HTH_DeoR"/>
    <property type="match status" value="1"/>
</dbReference>
<protein>
    <recommendedName>
        <fullName evidence="1">Lactose phosphotransferase system repressor</fullName>
    </recommendedName>
</protein>
<name>A0ABY1IBB7_9ACTO</name>
<evidence type="ECO:0000259" key="7">
    <source>
        <dbReference type="PROSITE" id="PS51000"/>
    </source>
</evidence>
<dbReference type="SUPFAM" id="SSF100950">
    <property type="entry name" value="NagB/RpiA/CoA transferase-like"/>
    <property type="match status" value="1"/>
</dbReference>
<evidence type="ECO:0000313" key="8">
    <source>
        <dbReference type="EMBL" id="SHI92429.1"/>
    </source>
</evidence>
<gene>
    <name evidence="8" type="ORF">SAMN05216246_10760</name>
</gene>
<dbReference type="SMART" id="SM00420">
    <property type="entry name" value="HTH_DEOR"/>
    <property type="match status" value="1"/>
</dbReference>
<dbReference type="SMART" id="SM01134">
    <property type="entry name" value="DeoRC"/>
    <property type="match status" value="1"/>
</dbReference>
<dbReference type="InterPro" id="IPR036390">
    <property type="entry name" value="WH_DNA-bd_sf"/>
</dbReference>
<dbReference type="Gene3D" id="3.40.50.1360">
    <property type="match status" value="1"/>
</dbReference>
<dbReference type="SUPFAM" id="SSF46785">
    <property type="entry name" value="Winged helix' DNA-binding domain"/>
    <property type="match status" value="1"/>
</dbReference>
<keyword evidence="9" id="KW-1185">Reference proteome</keyword>
<evidence type="ECO:0000256" key="3">
    <source>
        <dbReference type="ARBA" id="ARBA00023015"/>
    </source>
</evidence>
<proteinExistence type="predicted"/>
<dbReference type="PROSITE" id="PS00894">
    <property type="entry name" value="HTH_DEOR_1"/>
    <property type="match status" value="1"/>
</dbReference>
<dbReference type="PRINTS" id="PR00037">
    <property type="entry name" value="HTHLACR"/>
</dbReference>
<evidence type="ECO:0000256" key="1">
    <source>
        <dbReference type="ARBA" id="ARBA00021390"/>
    </source>
</evidence>
<comment type="function">
    <text evidence="6">Repressor of the lactose catabolism operon. Galactose-6-phosphate is the inducer.</text>
</comment>
<feature type="domain" description="HTH deoR-type" evidence="7">
    <location>
        <begin position="3"/>
        <end position="58"/>
    </location>
</feature>
<evidence type="ECO:0000256" key="4">
    <source>
        <dbReference type="ARBA" id="ARBA00023125"/>
    </source>
</evidence>
<dbReference type="EMBL" id="FQYL01000007">
    <property type="protein sequence ID" value="SHI92429.1"/>
    <property type="molecule type" value="Genomic_DNA"/>
</dbReference>
<sequence length="256" mass="26204">MNAEKRQAGIVAAVAREGRVHVTELATRYGVTVETIRRDLGALDRAGALRKVHGGAVPAPVSASPETGVAERELAAAPAKAAIAAAALEALEPGEGMSILLDAGTTTAALARLLPAGLDLRVITDSLLIASLLARRESISVRVLGGQVRGMTQAAVGPEALDALAHLRVDVTVLGANGISAEHGLSTPDPDEAAVKRAMARAGRRVLALVDASKIGQEHLVSFADTADVDLLITNAPLPEPLASQLSTTGTEVRIA</sequence>
<dbReference type="InterPro" id="IPR001034">
    <property type="entry name" value="DeoR_HTH"/>
</dbReference>
<dbReference type="InterPro" id="IPR037171">
    <property type="entry name" value="NagB/RpiA_transferase-like"/>
</dbReference>
<dbReference type="PANTHER" id="PTHR30363">
    <property type="entry name" value="HTH-TYPE TRANSCRIPTIONAL REGULATOR SRLR-RELATED"/>
    <property type="match status" value="1"/>
</dbReference>
<dbReference type="Pfam" id="PF00455">
    <property type="entry name" value="DeoRC"/>
    <property type="match status" value="1"/>
</dbReference>
<dbReference type="InterPro" id="IPR050313">
    <property type="entry name" value="Carb_Metab_HTH_regulators"/>
</dbReference>
<evidence type="ECO:0000256" key="5">
    <source>
        <dbReference type="ARBA" id="ARBA00023163"/>
    </source>
</evidence>
<dbReference type="PROSITE" id="PS51000">
    <property type="entry name" value="HTH_DEOR_2"/>
    <property type="match status" value="1"/>
</dbReference>
<dbReference type="PANTHER" id="PTHR30363:SF4">
    <property type="entry name" value="GLYCEROL-3-PHOSPHATE REGULON REPRESSOR"/>
    <property type="match status" value="1"/>
</dbReference>
<evidence type="ECO:0000313" key="9">
    <source>
        <dbReference type="Proteomes" id="UP000184390"/>
    </source>
</evidence>
<dbReference type="InterPro" id="IPR014036">
    <property type="entry name" value="DeoR-like_C"/>
</dbReference>
<evidence type="ECO:0000256" key="6">
    <source>
        <dbReference type="ARBA" id="ARBA00024937"/>
    </source>
</evidence>
<dbReference type="InterPro" id="IPR018356">
    <property type="entry name" value="Tscrpt_reg_HTH_DeoR_CS"/>
</dbReference>
<reference evidence="8 9" key="1">
    <citation type="submission" date="2016-11" db="EMBL/GenBank/DDBJ databases">
        <authorList>
            <person name="Varghese N."/>
            <person name="Submissions S."/>
        </authorList>
    </citation>
    <scope>NUCLEOTIDE SEQUENCE [LARGE SCALE GENOMIC DNA]</scope>
    <source>
        <strain evidence="8 9">PA</strain>
    </source>
</reference>
<comment type="caution">
    <text evidence="8">The sequence shown here is derived from an EMBL/GenBank/DDBJ whole genome shotgun (WGS) entry which is preliminary data.</text>
</comment>
<dbReference type="Proteomes" id="UP000184390">
    <property type="component" value="Unassembled WGS sequence"/>
</dbReference>
<keyword evidence="4" id="KW-0238">DNA-binding</keyword>
<keyword evidence="5" id="KW-0804">Transcription</keyword>
<keyword evidence="2" id="KW-0678">Repressor</keyword>
<evidence type="ECO:0000256" key="2">
    <source>
        <dbReference type="ARBA" id="ARBA00022491"/>
    </source>
</evidence>
<organism evidence="8 9">
    <name type="scientific">Actinomyces denticolens</name>
    <dbReference type="NCBI Taxonomy" id="52767"/>
    <lineage>
        <taxon>Bacteria</taxon>
        <taxon>Bacillati</taxon>
        <taxon>Actinomycetota</taxon>
        <taxon>Actinomycetes</taxon>
        <taxon>Actinomycetales</taxon>
        <taxon>Actinomycetaceae</taxon>
        <taxon>Actinomyces</taxon>
    </lineage>
</organism>
<dbReference type="RefSeq" id="WP_073452981.1">
    <property type="nucleotide sequence ID" value="NZ_FQYL01000007.1"/>
</dbReference>